<gene>
    <name evidence="2" type="ORF">MtrunA17_Chr6g0485161</name>
</gene>
<keyword evidence="1" id="KW-0812">Transmembrane</keyword>
<feature type="transmembrane region" description="Helical" evidence="1">
    <location>
        <begin position="20"/>
        <end position="37"/>
    </location>
</feature>
<sequence length="43" mass="4964">MLVSDLWFSFLVKVASISRIYELFACLIALIEIGCYTKHIEVK</sequence>
<dbReference type="Gramene" id="rna37590">
    <property type="protein sequence ID" value="RHN52865.1"/>
    <property type="gene ID" value="gene37590"/>
</dbReference>
<protein>
    <recommendedName>
        <fullName evidence="3">Transmembrane protein</fullName>
    </recommendedName>
</protein>
<keyword evidence="1" id="KW-1133">Transmembrane helix</keyword>
<name>A0A396HND3_MEDTR</name>
<dbReference type="EMBL" id="PSQE01000006">
    <property type="protein sequence ID" value="RHN52865.1"/>
    <property type="molecule type" value="Genomic_DNA"/>
</dbReference>
<comment type="caution">
    <text evidence="2">The sequence shown here is derived from an EMBL/GenBank/DDBJ whole genome shotgun (WGS) entry which is preliminary data.</text>
</comment>
<reference evidence="2" key="1">
    <citation type="journal article" date="2018" name="Nat. Plants">
        <title>Whole-genome landscape of Medicago truncatula symbiotic genes.</title>
        <authorList>
            <person name="Pecrix Y."/>
            <person name="Gamas P."/>
            <person name="Carrere S."/>
        </authorList>
    </citation>
    <scope>NUCLEOTIDE SEQUENCE</scope>
    <source>
        <tissue evidence="2">Leaves</tissue>
    </source>
</reference>
<evidence type="ECO:0008006" key="3">
    <source>
        <dbReference type="Google" id="ProtNLM"/>
    </source>
</evidence>
<accession>A0A396HND3</accession>
<keyword evidence="1" id="KW-0472">Membrane</keyword>
<dbReference type="Proteomes" id="UP000265566">
    <property type="component" value="Chromosome 6"/>
</dbReference>
<proteinExistence type="predicted"/>
<evidence type="ECO:0000256" key="1">
    <source>
        <dbReference type="SAM" id="Phobius"/>
    </source>
</evidence>
<evidence type="ECO:0000313" key="2">
    <source>
        <dbReference type="EMBL" id="RHN52865.1"/>
    </source>
</evidence>
<organism evidence="2">
    <name type="scientific">Medicago truncatula</name>
    <name type="common">Barrel medic</name>
    <name type="synonym">Medicago tribuloides</name>
    <dbReference type="NCBI Taxonomy" id="3880"/>
    <lineage>
        <taxon>Eukaryota</taxon>
        <taxon>Viridiplantae</taxon>
        <taxon>Streptophyta</taxon>
        <taxon>Embryophyta</taxon>
        <taxon>Tracheophyta</taxon>
        <taxon>Spermatophyta</taxon>
        <taxon>Magnoliopsida</taxon>
        <taxon>eudicotyledons</taxon>
        <taxon>Gunneridae</taxon>
        <taxon>Pentapetalae</taxon>
        <taxon>rosids</taxon>
        <taxon>fabids</taxon>
        <taxon>Fabales</taxon>
        <taxon>Fabaceae</taxon>
        <taxon>Papilionoideae</taxon>
        <taxon>50 kb inversion clade</taxon>
        <taxon>NPAAA clade</taxon>
        <taxon>Hologalegina</taxon>
        <taxon>IRL clade</taxon>
        <taxon>Trifolieae</taxon>
        <taxon>Medicago</taxon>
    </lineage>
</organism>
<dbReference type="AlphaFoldDB" id="A0A396HND3"/>